<organism evidence="2 3">
    <name type="scientific">Babesia bigemina</name>
    <dbReference type="NCBI Taxonomy" id="5866"/>
    <lineage>
        <taxon>Eukaryota</taxon>
        <taxon>Sar</taxon>
        <taxon>Alveolata</taxon>
        <taxon>Apicomplexa</taxon>
        <taxon>Aconoidasida</taxon>
        <taxon>Piroplasmida</taxon>
        <taxon>Babesiidae</taxon>
        <taxon>Babesia</taxon>
    </lineage>
</organism>
<dbReference type="RefSeq" id="XP_012768697.1">
    <property type="nucleotide sequence ID" value="XM_012913243.1"/>
</dbReference>
<evidence type="ECO:0000313" key="3">
    <source>
        <dbReference type="Proteomes" id="UP000033188"/>
    </source>
</evidence>
<dbReference type="Proteomes" id="UP000033188">
    <property type="component" value="Chromosome 3"/>
</dbReference>
<dbReference type="GeneID" id="24565052"/>
<dbReference type="KEGG" id="bbig:BBBOND_0304150"/>
<dbReference type="VEuPathDB" id="PiroplasmaDB:BBBOND_0304150"/>
<feature type="compositionally biased region" description="Acidic residues" evidence="1">
    <location>
        <begin position="47"/>
        <end position="60"/>
    </location>
</feature>
<protein>
    <submittedName>
        <fullName evidence="2">Uncharacterized protein</fullName>
    </submittedName>
</protein>
<name>A0A061D722_BABBI</name>
<keyword evidence="3" id="KW-1185">Reference proteome</keyword>
<evidence type="ECO:0000256" key="1">
    <source>
        <dbReference type="SAM" id="MobiDB-lite"/>
    </source>
</evidence>
<dbReference type="EMBL" id="LK391709">
    <property type="protein sequence ID" value="CDR96511.1"/>
    <property type="molecule type" value="Genomic_DNA"/>
</dbReference>
<sequence>MRSSVKRFYVEIDGGSGRAYYVEWLDAWVVVVQIPHPVERPDAEVDHDADDEDDEGDDGDDVRGGGGR</sequence>
<reference evidence="3" key="1">
    <citation type="journal article" date="2014" name="Nucleic Acids Res.">
        <title>The evolutionary dynamics of variant antigen genes in Babesia reveal a history of genomic innovation underlying host-parasite interaction.</title>
        <authorList>
            <person name="Jackson A.P."/>
            <person name="Otto T.D."/>
            <person name="Darby A."/>
            <person name="Ramaprasad A."/>
            <person name="Xia D."/>
            <person name="Echaide I.E."/>
            <person name="Farber M."/>
            <person name="Gahlot S."/>
            <person name="Gamble J."/>
            <person name="Gupta D."/>
            <person name="Gupta Y."/>
            <person name="Jackson L."/>
            <person name="Malandrin L."/>
            <person name="Malas T.B."/>
            <person name="Moussa E."/>
            <person name="Nair M."/>
            <person name="Reid A.J."/>
            <person name="Sanders M."/>
            <person name="Sharma J."/>
            <person name="Tracey A."/>
            <person name="Quail M.A."/>
            <person name="Weir W."/>
            <person name="Wastling J.M."/>
            <person name="Hall N."/>
            <person name="Willadsen P."/>
            <person name="Lingelbach K."/>
            <person name="Shiels B."/>
            <person name="Tait A."/>
            <person name="Berriman M."/>
            <person name="Allred D.R."/>
            <person name="Pain A."/>
        </authorList>
    </citation>
    <scope>NUCLEOTIDE SEQUENCE [LARGE SCALE GENOMIC DNA]</scope>
    <source>
        <strain evidence="3">Bond</strain>
    </source>
</reference>
<proteinExistence type="predicted"/>
<gene>
    <name evidence="2" type="ORF">BBBOND_0304150</name>
</gene>
<accession>A0A061D722</accession>
<feature type="region of interest" description="Disordered" evidence="1">
    <location>
        <begin position="39"/>
        <end position="68"/>
    </location>
</feature>
<dbReference type="AlphaFoldDB" id="A0A061D722"/>
<evidence type="ECO:0000313" key="2">
    <source>
        <dbReference type="EMBL" id="CDR96511.1"/>
    </source>
</evidence>